<accession>A0ABT3JEE4</accession>
<sequence length="398" mass="44229">MTEPQLLIVGGGPCGMMAGLLFARAGVSVRVIEKHSDFLHDFRGDTVHPSTMEVLEQLGLLDRFLARPHQRLQRAELRIGGRDLVVGDLSRVRSRTPFVAMMPQWEFLDFLRREASAYPNFRLDMGAPVERYLEDQGRITGVRLGSGQEVRASLTIAADGRHSVVRRDRLLPAKDLGSPIDVFWFELPKRTAEHGTLRIAVEHGRILVRVDRGSYWQCALVFPKGRASDLKQLGIDAIRAEVEAVEPRLGALRDDLNDLDQLHLLEVSLDRLKRWHRPGLLAIGDAAHAMSPMGGIGINLAIQDAVAAANILAGPLAGGEPVDGLLRRVQRRRAGSTRLIQLVQKIAQDWVLAPVMRRQTELLRPPLPLLVLQRFPALRRIPGRAIALGVRRERVAAA</sequence>
<dbReference type="Gene3D" id="3.50.50.60">
    <property type="entry name" value="FAD/NAD(P)-binding domain"/>
    <property type="match status" value="2"/>
</dbReference>
<evidence type="ECO:0000259" key="2">
    <source>
        <dbReference type="Pfam" id="PF01494"/>
    </source>
</evidence>
<dbReference type="RefSeq" id="WP_264881717.1">
    <property type="nucleotide sequence ID" value="NZ_JAPDOB010000001.1"/>
</dbReference>
<evidence type="ECO:0000313" key="4">
    <source>
        <dbReference type="Proteomes" id="UP001526246"/>
    </source>
</evidence>
<evidence type="ECO:0000313" key="3">
    <source>
        <dbReference type="EMBL" id="MCW3797460.1"/>
    </source>
</evidence>
<dbReference type="InterPro" id="IPR002938">
    <property type="entry name" value="FAD-bd"/>
</dbReference>
<organism evidence="3 4">
    <name type="scientific">Sphingomonas arvum</name>
    <dbReference type="NCBI Taxonomy" id="2992113"/>
    <lineage>
        <taxon>Bacteria</taxon>
        <taxon>Pseudomonadati</taxon>
        <taxon>Pseudomonadota</taxon>
        <taxon>Alphaproteobacteria</taxon>
        <taxon>Sphingomonadales</taxon>
        <taxon>Sphingomonadaceae</taxon>
        <taxon>Sphingomonas</taxon>
    </lineage>
</organism>
<dbReference type="Pfam" id="PF01494">
    <property type="entry name" value="FAD_binding_3"/>
    <property type="match status" value="1"/>
</dbReference>
<dbReference type="PANTHER" id="PTHR43476:SF5">
    <property type="entry name" value="FAD-DEPENDENT MONOOXYGENASE"/>
    <property type="match status" value="1"/>
</dbReference>
<feature type="domain" description="FAD-binding" evidence="2">
    <location>
        <begin position="5"/>
        <end position="341"/>
    </location>
</feature>
<dbReference type="NCBIfam" id="NF004834">
    <property type="entry name" value="PRK06185.1-3"/>
    <property type="match status" value="1"/>
</dbReference>
<dbReference type="Proteomes" id="UP001526246">
    <property type="component" value="Unassembled WGS sequence"/>
</dbReference>
<proteinExistence type="predicted"/>
<evidence type="ECO:0000256" key="1">
    <source>
        <dbReference type="ARBA" id="ARBA00023002"/>
    </source>
</evidence>
<dbReference type="EMBL" id="JAPDOB010000001">
    <property type="protein sequence ID" value="MCW3797460.1"/>
    <property type="molecule type" value="Genomic_DNA"/>
</dbReference>
<keyword evidence="1" id="KW-0560">Oxidoreductase</keyword>
<dbReference type="PANTHER" id="PTHR43476">
    <property type="entry name" value="3-(3-HYDROXY-PHENYL)PROPIONATE/3-HYDROXYCINNAMIC ACID HYDROXYLASE"/>
    <property type="match status" value="1"/>
</dbReference>
<reference evidence="3 4" key="1">
    <citation type="submission" date="2022-10" db="EMBL/GenBank/DDBJ databases">
        <title>Sphingomonas sp.</title>
        <authorList>
            <person name="Jin C."/>
        </authorList>
    </citation>
    <scope>NUCLEOTIDE SEQUENCE [LARGE SCALE GENOMIC DNA]</scope>
    <source>
        <strain evidence="3 4">BN140010</strain>
    </source>
</reference>
<keyword evidence="4" id="KW-1185">Reference proteome</keyword>
<gene>
    <name evidence="3" type="ORF">OMW55_06540</name>
</gene>
<dbReference type="PRINTS" id="PR00420">
    <property type="entry name" value="RNGMNOXGNASE"/>
</dbReference>
<name>A0ABT3JEE4_9SPHN</name>
<comment type="caution">
    <text evidence="3">The sequence shown here is derived from an EMBL/GenBank/DDBJ whole genome shotgun (WGS) entry which is preliminary data.</text>
</comment>
<protein>
    <submittedName>
        <fullName evidence="3">FAD-dependent oxidoreductase</fullName>
    </submittedName>
</protein>
<dbReference type="SUPFAM" id="SSF51905">
    <property type="entry name" value="FAD/NAD(P)-binding domain"/>
    <property type="match status" value="1"/>
</dbReference>
<dbReference type="InterPro" id="IPR036188">
    <property type="entry name" value="FAD/NAD-bd_sf"/>
</dbReference>
<dbReference type="InterPro" id="IPR050631">
    <property type="entry name" value="PheA/TfdB_FAD_monoxygenase"/>
</dbReference>